<dbReference type="InterPro" id="IPR001680">
    <property type="entry name" value="WD40_rpt"/>
</dbReference>
<dbReference type="RefSeq" id="XP_004919969.2">
    <property type="nucleotide sequence ID" value="XM_004919912.3"/>
</dbReference>
<evidence type="ECO:0000256" key="5">
    <source>
        <dbReference type="SAM" id="MobiDB-lite"/>
    </source>
</evidence>
<dbReference type="Ensembl" id="ENSXETT00000103497">
    <property type="protein sequence ID" value="ENSXETP00000093678"/>
    <property type="gene ID" value="ENSXETG00000039418"/>
</dbReference>
<dbReference type="Reactome" id="R-XTR-1632852">
    <property type="pathway name" value="Macroautophagy"/>
</dbReference>
<gene>
    <name evidence="7 9 10" type="primary">atg16l2</name>
</gene>
<dbReference type="AGR" id="Xenbase:XB-GENE-6047387"/>
<evidence type="ECO:0000256" key="2">
    <source>
        <dbReference type="ARBA" id="ARBA00022574"/>
    </source>
</evidence>
<dbReference type="OMA" id="QSSMFQD"/>
<dbReference type="GeneID" id="100485143"/>
<dbReference type="PANTHER" id="PTHR19878">
    <property type="entry name" value="AUTOPHAGY PROTEIN 16-LIKE"/>
    <property type="match status" value="1"/>
</dbReference>
<dbReference type="CDD" id="cd00200">
    <property type="entry name" value="WD40"/>
    <property type="match status" value="1"/>
</dbReference>
<dbReference type="KEGG" id="xtr:100485143"/>
<evidence type="ECO:0000256" key="4">
    <source>
        <dbReference type="PROSITE-ProRule" id="PRU00221"/>
    </source>
</evidence>
<feature type="compositionally biased region" description="Low complexity" evidence="5">
    <location>
        <begin position="229"/>
        <end position="242"/>
    </location>
</feature>
<feature type="domain" description="Autophagy-related protein 16" evidence="6">
    <location>
        <begin position="17"/>
        <end position="195"/>
    </location>
</feature>
<feature type="repeat" description="WD" evidence="4">
    <location>
        <begin position="529"/>
        <end position="558"/>
    </location>
</feature>
<evidence type="ECO:0000259" key="6">
    <source>
        <dbReference type="Pfam" id="PF08614"/>
    </source>
</evidence>
<dbReference type="Pfam" id="PF00400">
    <property type="entry name" value="WD40"/>
    <property type="match status" value="5"/>
</dbReference>
<evidence type="ECO:0000313" key="7">
    <source>
        <dbReference type="Ensembl" id="ENSXETP00000093678"/>
    </source>
</evidence>
<dbReference type="InterPro" id="IPR019775">
    <property type="entry name" value="WD40_repeat_CS"/>
</dbReference>
<accession>A0A6I8SNN7</accession>
<dbReference type="PANTHER" id="PTHR19878:SF7">
    <property type="entry name" value="PROTEIN ATG16L2"/>
    <property type="match status" value="1"/>
</dbReference>
<dbReference type="Gene3D" id="2.130.10.10">
    <property type="entry name" value="YVTN repeat-like/Quinoprotein amine dehydrogenase"/>
    <property type="match status" value="2"/>
</dbReference>
<dbReference type="GeneTree" id="ENSGT00940000153936"/>
<evidence type="ECO:0000256" key="1">
    <source>
        <dbReference type="ARBA" id="ARBA00009271"/>
    </source>
</evidence>
<feature type="region of interest" description="Disordered" evidence="5">
    <location>
        <begin position="225"/>
        <end position="249"/>
    </location>
</feature>
<reference evidence="7" key="2">
    <citation type="submission" date="2020-05" db="UniProtKB">
        <authorList>
            <consortium name="Ensembl"/>
        </authorList>
    </citation>
    <scope>IDENTIFICATION</scope>
</reference>
<dbReference type="InterPro" id="IPR015943">
    <property type="entry name" value="WD40/YVTN_repeat-like_dom_sf"/>
</dbReference>
<dbReference type="PROSITE" id="PS50294">
    <property type="entry name" value="WD_REPEATS_REGION"/>
    <property type="match status" value="3"/>
</dbReference>
<protein>
    <submittedName>
        <fullName evidence="7">Autophagy related 16 like 2</fullName>
    </submittedName>
    <submittedName>
        <fullName evidence="9">Autophagy-related protein 16-2 isoform X1</fullName>
    </submittedName>
</protein>
<evidence type="ECO:0000313" key="10">
    <source>
        <dbReference type="Xenbase" id="XB-GENE-6047387"/>
    </source>
</evidence>
<keyword evidence="2 4" id="KW-0853">WD repeat</keyword>
<dbReference type="InterPro" id="IPR045160">
    <property type="entry name" value="ATG16"/>
</dbReference>
<dbReference type="SUPFAM" id="SSF50978">
    <property type="entry name" value="WD40 repeat-like"/>
    <property type="match status" value="1"/>
</dbReference>
<reference evidence="7" key="1">
    <citation type="journal article" date="2010" name="Science">
        <title>The genome of the Western clawed frog Xenopus tropicalis.</title>
        <authorList>
            <person name="Hellsten U."/>
            <person name="Harland R.M."/>
            <person name="Gilchrist M.J."/>
            <person name="Hendrix D."/>
            <person name="Jurka J."/>
            <person name="Kapitonov V."/>
            <person name="Ovcharenko I."/>
            <person name="Putnam N.H."/>
            <person name="Shu S."/>
            <person name="Taher L."/>
            <person name="Blitz I.L."/>
            <person name="Blumberg B."/>
            <person name="Dichmann D.S."/>
            <person name="Dubchak I."/>
            <person name="Amaya E."/>
            <person name="Detter J.C."/>
            <person name="Fletcher R."/>
            <person name="Gerhard D.S."/>
            <person name="Goodstein D."/>
            <person name="Graves T."/>
            <person name="Grigoriev I.V."/>
            <person name="Grimwood J."/>
            <person name="Kawashima T."/>
            <person name="Lindquist E."/>
            <person name="Lucas S.M."/>
            <person name="Mead P.E."/>
            <person name="Mitros T."/>
            <person name="Ogino H."/>
            <person name="Ohta Y."/>
            <person name="Poliakov A.V."/>
            <person name="Pollet N."/>
            <person name="Robert J."/>
            <person name="Salamov A."/>
            <person name="Sater A.K."/>
            <person name="Schmutz J."/>
            <person name="Terry A."/>
            <person name="Vize P.D."/>
            <person name="Warren W.C."/>
            <person name="Wells D."/>
            <person name="Wills A."/>
            <person name="Wilson R.K."/>
            <person name="Zimmerman L.B."/>
            <person name="Zorn A.M."/>
            <person name="Grainger R."/>
            <person name="Grammer T."/>
            <person name="Khokha M.K."/>
            <person name="Richardson P.M."/>
            <person name="Rokhsar D.S."/>
        </authorList>
    </citation>
    <scope>NUCLEOTIDE SEQUENCE [LARGE SCALE GENOMIC DNA]</scope>
    <source>
        <strain evidence="7">Nigerian</strain>
    </source>
</reference>
<dbReference type="SMART" id="SM00320">
    <property type="entry name" value="WD40"/>
    <property type="match status" value="7"/>
</dbReference>
<feature type="region of interest" description="Disordered" evidence="5">
    <location>
        <begin position="60"/>
        <end position="80"/>
    </location>
</feature>
<evidence type="ECO:0000313" key="8">
    <source>
        <dbReference type="Proteomes" id="UP000008143"/>
    </source>
</evidence>
<dbReference type="GO" id="GO:0000045">
    <property type="term" value="P:autophagosome assembly"/>
    <property type="evidence" value="ECO:0007669"/>
    <property type="project" value="InterPro"/>
</dbReference>
<name>A0A6I8SNN7_XENTR</name>
<organism evidence="7">
    <name type="scientific">Xenopus tropicalis</name>
    <name type="common">Western clawed frog</name>
    <name type="synonym">Silurana tropicalis</name>
    <dbReference type="NCBI Taxonomy" id="8364"/>
    <lineage>
        <taxon>Eukaryota</taxon>
        <taxon>Metazoa</taxon>
        <taxon>Chordata</taxon>
        <taxon>Craniata</taxon>
        <taxon>Vertebrata</taxon>
        <taxon>Euteleostomi</taxon>
        <taxon>Amphibia</taxon>
        <taxon>Batrachia</taxon>
        <taxon>Anura</taxon>
        <taxon>Pipoidea</taxon>
        <taxon>Pipidae</taxon>
        <taxon>Xenopodinae</taxon>
        <taxon>Xenopus</taxon>
        <taxon>Silurana</taxon>
    </lineage>
</organism>
<feature type="repeat" description="WD" evidence="4">
    <location>
        <begin position="391"/>
        <end position="432"/>
    </location>
</feature>
<reference evidence="9" key="3">
    <citation type="submission" date="2025-04" db="UniProtKB">
        <authorList>
            <consortium name="RefSeq"/>
        </authorList>
    </citation>
    <scope>IDENTIFICATION</scope>
    <source>
        <strain evidence="9">Nigerian</strain>
        <tissue evidence="9">Liver and blood</tissue>
    </source>
</reference>
<evidence type="ECO:0000313" key="9">
    <source>
        <dbReference type="RefSeq" id="XP_004919969.2"/>
    </source>
</evidence>
<dbReference type="Xenbase" id="XB-GENE-6047387">
    <property type="gene designation" value="atg16l2"/>
</dbReference>
<proteinExistence type="inferred from homology"/>
<dbReference type="Pfam" id="PF08614">
    <property type="entry name" value="ATG16"/>
    <property type="match status" value="1"/>
</dbReference>
<dbReference type="AlphaFoldDB" id="A0A6I8SNN7"/>
<dbReference type="Proteomes" id="UP000008143">
    <property type="component" value="Chromosome 2"/>
</dbReference>
<dbReference type="PROSITE" id="PS50082">
    <property type="entry name" value="WD_REPEATS_2"/>
    <property type="match status" value="4"/>
</dbReference>
<dbReference type="CTD" id="89849"/>
<dbReference type="PROSITE" id="PS00678">
    <property type="entry name" value="WD_REPEATS_1"/>
    <property type="match status" value="2"/>
</dbReference>
<keyword evidence="8" id="KW-1185">Reference proteome</keyword>
<comment type="similarity">
    <text evidence="1">Belongs to the WD repeat ATG16 family.</text>
</comment>
<feature type="repeat" description="WD" evidence="4">
    <location>
        <begin position="306"/>
        <end position="340"/>
    </location>
</feature>
<dbReference type="InterPro" id="IPR036322">
    <property type="entry name" value="WD40_repeat_dom_sf"/>
</dbReference>
<dbReference type="InterPro" id="IPR013923">
    <property type="entry name" value="Autophagy-rel_prot_16_dom"/>
</dbReference>
<evidence type="ECO:0000256" key="3">
    <source>
        <dbReference type="ARBA" id="ARBA00022737"/>
    </source>
</evidence>
<dbReference type="OrthoDB" id="6262491at2759"/>
<feature type="repeat" description="WD" evidence="4">
    <location>
        <begin position="350"/>
        <end position="384"/>
    </location>
</feature>
<dbReference type="Bgee" id="ENSXETG00000039418">
    <property type="expression patterns" value="Expressed in neurula embryo and 13 other cell types or tissues"/>
</dbReference>
<keyword evidence="3" id="KW-0677">Repeat</keyword>
<sequence length="594" mass="66703">MQEGRRARGTGAGWKRHIIRQLKHRDRTQNARFHDVIHSYNKLLEKSTLLKQLTETIQTEPGSRFHDEAPGPPGVPETDGQQKEMEELDTYNGKLAFEACEMRARIQAQEDVMRIQNTRMADLSHTLESQINQKNQLLDDLAWIVATNADLKEDYDHVHRQKQGLEAEYQSKVVALLAITDDIMKRKAADAENQNELNDRRKEELWRRHCKKALRKCVSSDAGLEHTQTAGGTETSGSAEGEATVKKTRSQSMISLGTSRFMGTIRNVLGFSFRKGKVDLPREEPWHCSPNVCVLCCVPTKALCNKEVHESEVHAVQFSPNSRTVATGGADRVIKIWNVNHGMLQVCRTLEGSGGGITSIEFDPSGLQILASSFDGAAHLWKLDGKAYESLTGHTGKVTAAKFKMSLYRAVTCSLDRTIREWDLQKAACIRRISVSSYCSDVVCSDYYMISGHHDKKIRFWDSRSESCFREVTLEEKITSLFMDQEQGQLLSCSRDDALSLFDLRSSNVRQVFRADGFKCGCDWTKAILSPDGSYTLAGSADGTIFIWNTRTGLLERSLNGQHRASVNAVTWSMSGDYVVSVDRGKMAVVWSDY</sequence>